<organism evidence="1">
    <name type="scientific">marine sediment metagenome</name>
    <dbReference type="NCBI Taxonomy" id="412755"/>
    <lineage>
        <taxon>unclassified sequences</taxon>
        <taxon>metagenomes</taxon>
        <taxon>ecological metagenomes</taxon>
    </lineage>
</organism>
<proteinExistence type="predicted"/>
<protein>
    <recommendedName>
        <fullName evidence="2">Xylose isomerase-like TIM barrel domain-containing protein</fullName>
    </recommendedName>
</protein>
<dbReference type="EMBL" id="BARW01033252">
    <property type="protein sequence ID" value="GAJ07759.1"/>
    <property type="molecule type" value="Genomic_DNA"/>
</dbReference>
<comment type="caution">
    <text evidence="1">The sequence shown here is derived from an EMBL/GenBank/DDBJ whole genome shotgun (WGS) entry which is preliminary data.</text>
</comment>
<sequence>WHVKNTKRIHVPEVNRAFYLHAALDEGDVDYRWAMSRFIEAGFDGWISIETAGMGDQLDFIERGKRYLDRLIKDSSAGAGLWVQ</sequence>
<evidence type="ECO:0008006" key="2">
    <source>
        <dbReference type="Google" id="ProtNLM"/>
    </source>
</evidence>
<dbReference type="SUPFAM" id="SSF51658">
    <property type="entry name" value="Xylose isomerase-like"/>
    <property type="match status" value="1"/>
</dbReference>
<gene>
    <name evidence="1" type="ORF">S12H4_52408</name>
</gene>
<reference evidence="1" key="1">
    <citation type="journal article" date="2014" name="Front. Microbiol.">
        <title>High frequency of phylogenetically diverse reductive dehalogenase-homologous genes in deep subseafloor sedimentary metagenomes.</title>
        <authorList>
            <person name="Kawai M."/>
            <person name="Futagami T."/>
            <person name="Toyoda A."/>
            <person name="Takaki Y."/>
            <person name="Nishi S."/>
            <person name="Hori S."/>
            <person name="Arai W."/>
            <person name="Tsubouchi T."/>
            <person name="Morono Y."/>
            <person name="Uchiyama I."/>
            <person name="Ito T."/>
            <person name="Fujiyama A."/>
            <person name="Inagaki F."/>
            <person name="Takami H."/>
        </authorList>
    </citation>
    <scope>NUCLEOTIDE SEQUENCE</scope>
    <source>
        <strain evidence="1">Expedition CK06-06</strain>
    </source>
</reference>
<dbReference type="Gene3D" id="3.20.20.150">
    <property type="entry name" value="Divalent-metal-dependent TIM barrel enzymes"/>
    <property type="match status" value="1"/>
</dbReference>
<evidence type="ECO:0000313" key="1">
    <source>
        <dbReference type="EMBL" id="GAJ07759.1"/>
    </source>
</evidence>
<dbReference type="InterPro" id="IPR036237">
    <property type="entry name" value="Xyl_isomerase-like_sf"/>
</dbReference>
<feature type="non-terminal residue" evidence="1">
    <location>
        <position position="1"/>
    </location>
</feature>
<accession>X1TR61</accession>
<dbReference type="AlphaFoldDB" id="X1TR61"/>
<name>X1TR61_9ZZZZ</name>